<dbReference type="Pfam" id="PF01590">
    <property type="entry name" value="GAF"/>
    <property type="match status" value="3"/>
</dbReference>
<dbReference type="PROSITE" id="PS50046">
    <property type="entry name" value="PHYTOCHROME_2"/>
    <property type="match status" value="3"/>
</dbReference>
<dbReference type="SUPFAM" id="SSF58104">
    <property type="entry name" value="Methyl-accepting chemotaxis protein (MCP) signaling domain"/>
    <property type="match status" value="1"/>
</dbReference>
<evidence type="ECO:0000259" key="5">
    <source>
        <dbReference type="PROSITE" id="PS50111"/>
    </source>
</evidence>
<dbReference type="SMART" id="SM00065">
    <property type="entry name" value="GAF"/>
    <property type="match status" value="3"/>
</dbReference>
<dbReference type="Gene3D" id="6.10.340.10">
    <property type="match status" value="1"/>
</dbReference>
<dbReference type="RefSeq" id="WP_214438269.1">
    <property type="nucleotide sequence ID" value="NZ_JAECZB010000008.1"/>
</dbReference>
<dbReference type="InterPro" id="IPR004089">
    <property type="entry name" value="MCPsignal_dom"/>
</dbReference>
<feature type="domain" description="Methyl-accepting transducer" evidence="5">
    <location>
        <begin position="733"/>
        <end position="967"/>
    </location>
</feature>
<feature type="region of interest" description="Disordered" evidence="2">
    <location>
        <begin position="1"/>
        <end position="32"/>
    </location>
</feature>
<dbReference type="GO" id="GO:0007165">
    <property type="term" value="P:signal transduction"/>
    <property type="evidence" value="ECO:0007669"/>
    <property type="project" value="UniProtKB-KW"/>
</dbReference>
<accession>A0A8J7L0A2</accession>
<feature type="domain" description="Phytochrome chromophore attachment site" evidence="4">
    <location>
        <begin position="218"/>
        <end position="354"/>
    </location>
</feature>
<organism evidence="6 7">
    <name type="scientific">Atlanticothrix silvestris CENA357</name>
    <dbReference type="NCBI Taxonomy" id="1725252"/>
    <lineage>
        <taxon>Bacteria</taxon>
        <taxon>Bacillati</taxon>
        <taxon>Cyanobacteriota</taxon>
        <taxon>Cyanophyceae</taxon>
        <taxon>Nostocales</taxon>
        <taxon>Nodulariaceae</taxon>
        <taxon>Atlanticothrix</taxon>
        <taxon>Atlanticothrix silvestris</taxon>
    </lineage>
</organism>
<dbReference type="GO" id="GO:0016020">
    <property type="term" value="C:membrane"/>
    <property type="evidence" value="ECO:0007669"/>
    <property type="project" value="InterPro"/>
</dbReference>
<proteinExistence type="predicted"/>
<dbReference type="InterPro" id="IPR003018">
    <property type="entry name" value="GAF"/>
</dbReference>
<dbReference type="Gene3D" id="3.30.450.40">
    <property type="match status" value="3"/>
</dbReference>
<evidence type="ECO:0000259" key="4">
    <source>
        <dbReference type="PROSITE" id="PS50046"/>
    </source>
</evidence>
<evidence type="ECO:0000256" key="3">
    <source>
        <dbReference type="SAM" id="Phobius"/>
    </source>
</evidence>
<evidence type="ECO:0000313" key="6">
    <source>
        <dbReference type="EMBL" id="MBH8551951.1"/>
    </source>
</evidence>
<evidence type="ECO:0000313" key="7">
    <source>
        <dbReference type="Proteomes" id="UP000599391"/>
    </source>
</evidence>
<name>A0A8J7L0A2_9CYAN</name>
<feature type="transmembrane region" description="Helical" evidence="3">
    <location>
        <begin position="67"/>
        <end position="88"/>
    </location>
</feature>
<reference evidence="6 7" key="1">
    <citation type="journal article" date="2021" name="Int. J. Syst. Evol. Microbiol.">
        <title>Amazonocrinis nigriterrae gen. nov., sp. nov., Atlanticothrix silvestris gen. nov., sp. nov. and Dendronalium phyllosphericum gen. nov., sp. nov., nostocacean cyanobacteria from Brazilian environments.</title>
        <authorList>
            <person name="Alvarenga D.O."/>
            <person name="Andreote A.P.D."/>
            <person name="Branco L.H.Z."/>
            <person name="Delbaje E."/>
            <person name="Cruz R.B."/>
            <person name="Varani A.M."/>
            <person name="Fiore M.F."/>
        </authorList>
    </citation>
    <scope>NUCLEOTIDE SEQUENCE [LARGE SCALE GENOMIC DNA]</scope>
    <source>
        <strain evidence="6 7">CENA357</strain>
    </source>
</reference>
<keyword evidence="1" id="KW-0807">Transducer</keyword>
<dbReference type="EMBL" id="JAECZB010000008">
    <property type="protein sequence ID" value="MBH8551951.1"/>
    <property type="molecule type" value="Genomic_DNA"/>
</dbReference>
<dbReference type="Proteomes" id="UP000599391">
    <property type="component" value="Unassembled WGS sequence"/>
</dbReference>
<feature type="transmembrane region" description="Helical" evidence="3">
    <location>
        <begin position="117"/>
        <end position="137"/>
    </location>
</feature>
<keyword evidence="3" id="KW-0812">Transmembrane</keyword>
<feature type="compositionally biased region" description="Polar residues" evidence="2">
    <location>
        <begin position="1"/>
        <end position="18"/>
    </location>
</feature>
<keyword evidence="7" id="KW-1185">Reference proteome</keyword>
<protein>
    <submittedName>
        <fullName evidence="6">GAF domain-containing protein</fullName>
    </submittedName>
</protein>
<gene>
    <name evidence="6" type="ORF">I8751_06065</name>
</gene>
<feature type="domain" description="Phytochrome chromophore attachment site" evidence="4">
    <location>
        <begin position="562"/>
        <end position="698"/>
    </location>
</feature>
<sequence>MTQPSFDKSNGNSANNGSIEHLDKTAVSNSQTSIDRRVTNLKNYSNPSESSLHQQQGQQRWNLKSKATAWAIALTMFPVLTVGISSYFSSQSVIQQITPDQKASTAIEEALQKHRSFLLLETGAIALVAGVIAAFVANRATRPVLSAANISTALVNRLRLEQVRTRARVAGKDELTALKANINLLQEQLPELLWKQESEAERSQVLMNITRRIREALSQEDVLKTAVAEVRKALRIDRVVIFRFDSSGNGTFVEEAVAPGLPKTLWATVSDPCFEEGYVEKYRQGRILAIDDIYQANLNDCHIGLLERFAVKANLIAPVIKDNQLFSLLIGHQCSAPRFWQQSEIDLFAQIATQVGFALDHARLVEQMDTRADQAQLIIDLTRQIRRSLNEEDVLKTTVDEIRKTLSADRVMIYSFDANWYGTVIAEAVLPGFPKALRANIKDPCFAEGYVEQYQAGRVQAVNNIYEAGLSACHLSQLEPFAVKANLVAPILKDDQLFGLLIAHQCAKSREWQQSEINLLAQLAMQVGFALDHARLLQRIDTEGIRTHLLGDITRQIRRSLNEADVLKTTVDEIRKALSTDRVMVYSFDSNWYGTVIAEAVLPGFPKALRANIKDPCFAEGYVEQYQAGRVQAVNNIYEAGLSACHISQLEPFAVKANLVAPILKDEKLFGLLIAHQCAAPREWQQSEIDLLAQLAMQVGFALDHARLLDQVEQAYTSVESAFHKQHQNNAVFQHQISELLRNSEAIVETLSSQTLNQMEFVTFAYNQIQELANLTGQMLLCIQQTENQGQQFSHAIQDGQEDMYQIADNISAIQVTVMEAATKVKCLEQPAHKLDQEVTVISQAVAQIKFHAMKIALEATRTGEASQEFAAEKILALGEQLDTDITKIKSLVGEIRTTDNQVITLIETAQAQAIAGTQKVEAAQEKLNQINSISAQFNALIEELTQTAANQDLTSIAANQSILEVATIANQTSEQAVAVAQSLAKLTSIVQEDK</sequence>
<dbReference type="SUPFAM" id="SSF55781">
    <property type="entry name" value="GAF domain-like"/>
    <property type="match status" value="3"/>
</dbReference>
<keyword evidence="3" id="KW-1133">Transmembrane helix</keyword>
<dbReference type="InterPro" id="IPR029016">
    <property type="entry name" value="GAF-like_dom_sf"/>
</dbReference>
<feature type="domain" description="Phytochrome chromophore attachment site" evidence="4">
    <location>
        <begin position="390"/>
        <end position="526"/>
    </location>
</feature>
<dbReference type="Gene3D" id="1.10.287.950">
    <property type="entry name" value="Methyl-accepting chemotaxis protein"/>
    <property type="match status" value="1"/>
</dbReference>
<comment type="caution">
    <text evidence="6">The sequence shown here is derived from an EMBL/GenBank/DDBJ whole genome shotgun (WGS) entry which is preliminary data.</text>
</comment>
<dbReference type="AlphaFoldDB" id="A0A8J7L0A2"/>
<evidence type="ECO:0000256" key="1">
    <source>
        <dbReference type="PROSITE-ProRule" id="PRU00284"/>
    </source>
</evidence>
<evidence type="ECO:0000256" key="2">
    <source>
        <dbReference type="SAM" id="MobiDB-lite"/>
    </source>
</evidence>
<dbReference type="InterPro" id="IPR016132">
    <property type="entry name" value="Phyto_chromo_attachment"/>
</dbReference>
<keyword evidence="3" id="KW-0472">Membrane</keyword>
<dbReference type="PROSITE" id="PS50111">
    <property type="entry name" value="CHEMOTAXIS_TRANSDUC_2"/>
    <property type="match status" value="1"/>
</dbReference>